<dbReference type="STRING" id="426757.SAMN04488127_2751"/>
<feature type="transmembrane region" description="Helical" evidence="2">
    <location>
        <begin position="111"/>
        <end position="131"/>
    </location>
</feature>
<feature type="transmembrane region" description="Helical" evidence="2">
    <location>
        <begin position="56"/>
        <end position="74"/>
    </location>
</feature>
<dbReference type="EMBL" id="FNZF01000006">
    <property type="protein sequence ID" value="SEJ76479.1"/>
    <property type="molecule type" value="Genomic_DNA"/>
</dbReference>
<evidence type="ECO:0000313" key="4">
    <source>
        <dbReference type="Proteomes" id="UP000199200"/>
    </source>
</evidence>
<feature type="transmembrane region" description="Helical" evidence="2">
    <location>
        <begin position="80"/>
        <end position="99"/>
    </location>
</feature>
<keyword evidence="2" id="KW-0812">Transmembrane</keyword>
<proteinExistence type="predicted"/>
<keyword evidence="2" id="KW-1133">Transmembrane helix</keyword>
<accession>A0A1H7BFT9</accession>
<dbReference type="AlphaFoldDB" id="A0A1H7BFT9"/>
<dbReference type="Proteomes" id="UP000199200">
    <property type="component" value="Unassembled WGS sequence"/>
</dbReference>
<protein>
    <submittedName>
        <fullName evidence="3">Uncharacterized protein</fullName>
    </submittedName>
</protein>
<name>A0A1H7BFT9_9BACL</name>
<evidence type="ECO:0000313" key="3">
    <source>
        <dbReference type="EMBL" id="SEJ76479.1"/>
    </source>
</evidence>
<keyword evidence="2" id="KW-0472">Membrane</keyword>
<organism evidence="3 4">
    <name type="scientific">Bhargavaea ginsengi</name>
    <dbReference type="NCBI Taxonomy" id="426757"/>
    <lineage>
        <taxon>Bacteria</taxon>
        <taxon>Bacillati</taxon>
        <taxon>Bacillota</taxon>
        <taxon>Bacilli</taxon>
        <taxon>Bacillales</taxon>
        <taxon>Caryophanaceae</taxon>
        <taxon>Bhargavaea</taxon>
    </lineage>
</organism>
<sequence>MKIRKRQWSNKPGNHPAIRTNGSGPGLIRGLGTAVFLLMIQTEEKGMRGMSKNKRWLFGIGIAVVFILALVFIVRQAMHAAALSMALLFVLTNTARAAGFRERGMMREAKWMNLLAGFFGLLFIVLAVMLFI</sequence>
<gene>
    <name evidence="3" type="ORF">SAMN04488127_2751</name>
</gene>
<reference evidence="4" key="1">
    <citation type="submission" date="2016-10" db="EMBL/GenBank/DDBJ databases">
        <authorList>
            <person name="Varghese N."/>
            <person name="Submissions S."/>
        </authorList>
    </citation>
    <scope>NUCLEOTIDE SEQUENCE [LARGE SCALE GENOMIC DNA]</scope>
    <source>
        <strain evidence="4">CGMCC 1.6763</strain>
    </source>
</reference>
<evidence type="ECO:0000256" key="2">
    <source>
        <dbReference type="SAM" id="Phobius"/>
    </source>
</evidence>
<keyword evidence="4" id="KW-1185">Reference proteome</keyword>
<evidence type="ECO:0000256" key="1">
    <source>
        <dbReference type="SAM" id="MobiDB-lite"/>
    </source>
</evidence>
<feature type="region of interest" description="Disordered" evidence="1">
    <location>
        <begin position="1"/>
        <end position="22"/>
    </location>
</feature>